<keyword evidence="11 14" id="KW-0472">Membrane</keyword>
<reference evidence="15" key="3">
    <citation type="submission" date="2025-08" db="UniProtKB">
        <authorList>
            <consortium name="Ensembl"/>
        </authorList>
    </citation>
    <scope>IDENTIFICATION</scope>
</reference>
<evidence type="ECO:0000313" key="15">
    <source>
        <dbReference type="Ensembl" id="ENSCINP00000031082.1"/>
    </source>
</evidence>
<dbReference type="GO" id="GO:0005743">
    <property type="term" value="C:mitochondrial inner membrane"/>
    <property type="evidence" value="ECO:0007669"/>
    <property type="project" value="UniProtKB-SubCell"/>
</dbReference>
<comment type="function">
    <text evidence="14">Complex I functions in the transfer of electrons from NADH to the respiratory chain. Accessory subunit of the mitochondrial membrane respiratory chain NADH dehydrogenase (Complex I), that is believed not to be involved in catalysis.</text>
</comment>
<dbReference type="OMA" id="VYEPPLM"/>
<evidence type="ECO:0000256" key="5">
    <source>
        <dbReference type="ARBA" id="ARBA00022660"/>
    </source>
</evidence>
<dbReference type="Pfam" id="PF06212">
    <property type="entry name" value="GRIM-19"/>
    <property type="match status" value="1"/>
</dbReference>
<evidence type="ECO:0000256" key="4">
    <source>
        <dbReference type="ARBA" id="ARBA00022448"/>
    </source>
</evidence>
<proteinExistence type="inferred from homology"/>
<evidence type="ECO:0000256" key="10">
    <source>
        <dbReference type="ARBA" id="ARBA00023128"/>
    </source>
</evidence>
<accession>H2XN49</accession>
<comment type="similarity">
    <text evidence="2 14">Belongs to the complex I NDUFA13 subunit family.</text>
</comment>
<keyword evidence="16" id="KW-1185">Reference proteome</keyword>
<name>H2XN49_CIOIN</name>
<reference evidence="15" key="2">
    <citation type="journal article" date="2008" name="Genome Biol.">
        <title>Improved genome assembly and evidence-based global gene model set for the chordate Ciona intestinalis: new insight into intron and operon populations.</title>
        <authorList>
            <person name="Satou Y."/>
            <person name="Mineta K."/>
            <person name="Ogasawara M."/>
            <person name="Sasakura Y."/>
            <person name="Shoguchi E."/>
            <person name="Ueno K."/>
            <person name="Yamada L."/>
            <person name="Matsumoto J."/>
            <person name="Wasserscheid J."/>
            <person name="Dewar K."/>
            <person name="Wiley G.B."/>
            <person name="Macmil S.L."/>
            <person name="Roe B.A."/>
            <person name="Zeller R.W."/>
            <person name="Hastings K.E."/>
            <person name="Lemaire P."/>
            <person name="Lindquist E."/>
            <person name="Endo T."/>
            <person name="Hotta K."/>
            <person name="Inaba K."/>
        </authorList>
    </citation>
    <scope>NUCLEOTIDE SEQUENCE [LARGE SCALE GENOMIC DNA]</scope>
    <source>
        <strain evidence="15">wild type</strain>
    </source>
</reference>
<feature type="transmembrane region" description="Helical" evidence="14">
    <location>
        <begin position="30"/>
        <end position="51"/>
    </location>
</feature>
<sequence>WKNIKYRQDMPPPGGYGAVPYKRNLPVRGLGGFALFGLGIGLSAIGVKMLWERKVLEEFTNQESHQAELVYYPLLQAEKDRTELRLHKEKIESEALNIVGTGFDPTYEPGMGNVYHTPVYEPPLMESLSPFWQSIRLWYQ</sequence>
<dbReference type="AlphaFoldDB" id="H2XN49"/>
<dbReference type="InParanoid" id="H2XN49"/>
<dbReference type="PANTHER" id="PTHR12966">
    <property type="entry name" value="NADH DEHYDROGENASE UBIQUINONE 1 ALPHA SUBCOMPLEX SUBUNIT 13"/>
    <property type="match status" value="1"/>
</dbReference>
<dbReference type="FunCoup" id="H2XN49">
    <property type="interactions" value="575"/>
</dbReference>
<comment type="subcellular location">
    <subcellularLocation>
        <location evidence="1 14">Mitochondrion inner membrane</location>
        <topology evidence="1 14">Single-pass membrane protein</topology>
        <orientation evidence="1 14">Matrix side</orientation>
    </subcellularLocation>
</comment>
<evidence type="ECO:0000256" key="13">
    <source>
        <dbReference type="ARBA" id="ARBA00046797"/>
    </source>
</evidence>
<evidence type="ECO:0000256" key="11">
    <source>
        <dbReference type="ARBA" id="ARBA00023136"/>
    </source>
</evidence>
<organism evidence="15 16">
    <name type="scientific">Ciona intestinalis</name>
    <name type="common">Transparent sea squirt</name>
    <name type="synonym">Ascidia intestinalis</name>
    <dbReference type="NCBI Taxonomy" id="7719"/>
    <lineage>
        <taxon>Eukaryota</taxon>
        <taxon>Metazoa</taxon>
        <taxon>Chordata</taxon>
        <taxon>Tunicata</taxon>
        <taxon>Ascidiacea</taxon>
        <taxon>Phlebobranchia</taxon>
        <taxon>Cionidae</taxon>
        <taxon>Ciona</taxon>
    </lineage>
</organism>
<dbReference type="STRING" id="7719.ENSCINP00000031082"/>
<keyword evidence="8 14" id="KW-0249">Electron transport</keyword>
<comment type="function">
    <text evidence="12">Accessory subunit of the mitochondrial membrane respiratory chain NADH dehydrogenase (Complex I), that is believed not to be involved in catalysis. Complex I functions in the transfer of electrons from NADH to the respiratory chain. The immediate electron acceptor for the enzyme is believed to be ubiquinone. Involved in the interferon/all-trans-retinoic acid (IFN/RA) induced cell death. This apoptotic activity is inhibited by interaction with viral IRF1. Prevents the transactivation of STAT3 target genes. May play a role in CARD15-mediated innate mucosal responses and serve to regulate intestinal epithelial cell responses to microbes.</text>
</comment>
<dbReference type="Ensembl" id="ENSCINT00000034948.1">
    <property type="protein sequence ID" value="ENSCINP00000031082.1"/>
    <property type="gene ID" value="ENSCING00000019199.1"/>
</dbReference>
<reference evidence="15" key="4">
    <citation type="submission" date="2025-09" db="UniProtKB">
        <authorList>
            <consortium name="Ensembl"/>
        </authorList>
    </citation>
    <scope>IDENTIFICATION</scope>
</reference>
<evidence type="ECO:0000256" key="8">
    <source>
        <dbReference type="ARBA" id="ARBA00022982"/>
    </source>
</evidence>
<dbReference type="Proteomes" id="UP000008144">
    <property type="component" value="Chromosome 7"/>
</dbReference>
<evidence type="ECO:0000256" key="9">
    <source>
        <dbReference type="ARBA" id="ARBA00022989"/>
    </source>
</evidence>
<dbReference type="PANTHER" id="PTHR12966:SF0">
    <property type="entry name" value="NADH DEHYDROGENASE [UBIQUINONE] 1 ALPHA SUBCOMPLEX SUBUNIT 13"/>
    <property type="match status" value="1"/>
</dbReference>
<evidence type="ECO:0000256" key="7">
    <source>
        <dbReference type="ARBA" id="ARBA00022792"/>
    </source>
</evidence>
<keyword evidence="5 14" id="KW-0679">Respiratory chain</keyword>
<evidence type="ECO:0000256" key="2">
    <source>
        <dbReference type="ARBA" id="ARBA00007312"/>
    </source>
</evidence>
<evidence type="ECO:0000256" key="6">
    <source>
        <dbReference type="ARBA" id="ARBA00022692"/>
    </source>
</evidence>
<evidence type="ECO:0000256" key="1">
    <source>
        <dbReference type="ARBA" id="ARBA00004298"/>
    </source>
</evidence>
<keyword evidence="9 14" id="KW-1133">Transmembrane helix</keyword>
<evidence type="ECO:0000256" key="12">
    <source>
        <dbReference type="ARBA" id="ARBA00045908"/>
    </source>
</evidence>
<keyword evidence="7 14" id="KW-0999">Mitochondrion inner membrane</keyword>
<comment type="subunit">
    <text evidence="13">Complex I is composed of 45 different subunits. Interacts with CARD15, but not with CARD4. Interacts with STAT3, but not with STAT1, STAT2 and STAT5A. Interacts with OLFM4.</text>
</comment>
<dbReference type="GeneTree" id="ENSGT00390000000719"/>
<evidence type="ECO:0000256" key="3">
    <source>
        <dbReference type="ARBA" id="ARBA00018192"/>
    </source>
</evidence>
<keyword evidence="4 14" id="KW-0813">Transport</keyword>
<dbReference type="HOGENOM" id="CLU_119720_1_0_1"/>
<evidence type="ECO:0000313" key="16">
    <source>
        <dbReference type="Proteomes" id="UP000008144"/>
    </source>
</evidence>
<keyword evidence="6 14" id="KW-0812">Transmembrane</keyword>
<protein>
    <recommendedName>
        <fullName evidence="3 14">NADH dehydrogenase [ubiquinone] 1 alpha subcomplex subunit 13</fullName>
    </recommendedName>
</protein>
<evidence type="ECO:0000256" key="14">
    <source>
        <dbReference type="RuleBase" id="RU368034"/>
    </source>
</evidence>
<dbReference type="EMBL" id="EAAA01002420">
    <property type="status" value="NOT_ANNOTATED_CDS"/>
    <property type="molecule type" value="Genomic_DNA"/>
</dbReference>
<keyword evidence="10 14" id="KW-0496">Mitochondrion</keyword>
<dbReference type="GO" id="GO:0045271">
    <property type="term" value="C:respiratory chain complex I"/>
    <property type="evidence" value="ECO:0000318"/>
    <property type="project" value="GO_Central"/>
</dbReference>
<reference evidence="16" key="1">
    <citation type="journal article" date="2002" name="Science">
        <title>The draft genome of Ciona intestinalis: insights into chordate and vertebrate origins.</title>
        <authorList>
            <person name="Dehal P."/>
            <person name="Satou Y."/>
            <person name="Campbell R.K."/>
            <person name="Chapman J."/>
            <person name="Degnan B."/>
            <person name="De Tomaso A."/>
            <person name="Davidson B."/>
            <person name="Di Gregorio A."/>
            <person name="Gelpke M."/>
            <person name="Goodstein D.M."/>
            <person name="Harafuji N."/>
            <person name="Hastings K.E."/>
            <person name="Ho I."/>
            <person name="Hotta K."/>
            <person name="Huang W."/>
            <person name="Kawashima T."/>
            <person name="Lemaire P."/>
            <person name="Martinez D."/>
            <person name="Meinertzhagen I.A."/>
            <person name="Necula S."/>
            <person name="Nonaka M."/>
            <person name="Putnam N."/>
            <person name="Rash S."/>
            <person name="Saiga H."/>
            <person name="Satake M."/>
            <person name="Terry A."/>
            <person name="Yamada L."/>
            <person name="Wang H.G."/>
            <person name="Awazu S."/>
            <person name="Azumi K."/>
            <person name="Boore J."/>
            <person name="Branno M."/>
            <person name="Chin-Bow S."/>
            <person name="DeSantis R."/>
            <person name="Doyle S."/>
            <person name="Francino P."/>
            <person name="Keys D.N."/>
            <person name="Haga S."/>
            <person name="Hayashi H."/>
            <person name="Hino K."/>
            <person name="Imai K.S."/>
            <person name="Inaba K."/>
            <person name="Kano S."/>
            <person name="Kobayashi K."/>
            <person name="Kobayashi M."/>
            <person name="Lee B.I."/>
            <person name="Makabe K.W."/>
            <person name="Manohar C."/>
            <person name="Matassi G."/>
            <person name="Medina M."/>
            <person name="Mochizuki Y."/>
            <person name="Mount S."/>
            <person name="Morishita T."/>
            <person name="Miura S."/>
            <person name="Nakayama A."/>
            <person name="Nishizaka S."/>
            <person name="Nomoto H."/>
            <person name="Ohta F."/>
            <person name="Oishi K."/>
            <person name="Rigoutsos I."/>
            <person name="Sano M."/>
            <person name="Sasaki A."/>
            <person name="Sasakura Y."/>
            <person name="Shoguchi E."/>
            <person name="Shin-i T."/>
            <person name="Spagnuolo A."/>
            <person name="Stainier D."/>
            <person name="Suzuki M.M."/>
            <person name="Tassy O."/>
            <person name="Takatori N."/>
            <person name="Tokuoka M."/>
            <person name="Yagi K."/>
            <person name="Yoshizaki F."/>
            <person name="Wada S."/>
            <person name="Zhang C."/>
            <person name="Hyatt P.D."/>
            <person name="Larimer F."/>
            <person name="Detter C."/>
            <person name="Doggett N."/>
            <person name="Glavina T."/>
            <person name="Hawkins T."/>
            <person name="Richardson P."/>
            <person name="Lucas S."/>
            <person name="Kohara Y."/>
            <person name="Levine M."/>
            <person name="Satoh N."/>
            <person name="Rokhsar D.S."/>
        </authorList>
    </citation>
    <scope>NUCLEOTIDE SEQUENCE [LARGE SCALE GENOMIC DNA]</scope>
</reference>
<dbReference type="InterPro" id="IPR009346">
    <property type="entry name" value="GRIM-19"/>
</dbReference>